<organism evidence="1 2">
    <name type="scientific">Athelia psychrophila</name>
    <dbReference type="NCBI Taxonomy" id="1759441"/>
    <lineage>
        <taxon>Eukaryota</taxon>
        <taxon>Fungi</taxon>
        <taxon>Dikarya</taxon>
        <taxon>Basidiomycota</taxon>
        <taxon>Agaricomycotina</taxon>
        <taxon>Agaricomycetes</taxon>
        <taxon>Agaricomycetidae</taxon>
        <taxon>Atheliales</taxon>
        <taxon>Atheliaceae</taxon>
        <taxon>Athelia</taxon>
    </lineage>
</organism>
<dbReference type="AlphaFoldDB" id="A0A166W3K0"/>
<reference evidence="1 2" key="1">
    <citation type="journal article" date="2016" name="Mol. Biol. Evol.">
        <title>Comparative Genomics of Early-Diverging Mushroom-Forming Fungi Provides Insights into the Origins of Lignocellulose Decay Capabilities.</title>
        <authorList>
            <person name="Nagy L.G."/>
            <person name="Riley R."/>
            <person name="Tritt A."/>
            <person name="Adam C."/>
            <person name="Daum C."/>
            <person name="Floudas D."/>
            <person name="Sun H."/>
            <person name="Yadav J.S."/>
            <person name="Pangilinan J."/>
            <person name="Larsson K.H."/>
            <person name="Matsuura K."/>
            <person name="Barry K."/>
            <person name="Labutti K."/>
            <person name="Kuo R."/>
            <person name="Ohm R.A."/>
            <person name="Bhattacharya S.S."/>
            <person name="Shirouzu T."/>
            <person name="Yoshinaga Y."/>
            <person name="Martin F.M."/>
            <person name="Grigoriev I.V."/>
            <person name="Hibbett D.S."/>
        </authorList>
    </citation>
    <scope>NUCLEOTIDE SEQUENCE [LARGE SCALE GENOMIC DNA]</scope>
    <source>
        <strain evidence="1 2">CBS 109695</strain>
    </source>
</reference>
<dbReference type="EMBL" id="KV417483">
    <property type="protein sequence ID" value="KZP33332.1"/>
    <property type="molecule type" value="Genomic_DNA"/>
</dbReference>
<sequence length="335" mass="36940">MNQSLSLAVAATVSSSLTVPRTFPHLNYDFMNAHVNQTSLLALTLDESDIHMHSVSHNLGALDFDVAATIWSTVKRISRTIILAGNPGMTARDIKPFIPAARLTEIEMPTPVIIQAYAFTQNPCHLVGTPDDIIARFQYIQNVGIEGLRWLMHARARCAIYDNSWDWSTPPTQTFAAHPALSYGPISASEDHLLELFKPTNPERAMIIHPTMSNSARATRAAANGPLPDDAYNVPYPASDFDVDEEYRPQSPMLFNTPTLSEAPAVAAIDFESNHATYDSDSDYGYSSGSFTRSVSPLQDIAMCNFAGVNYVDRSDREVIDLTYDSDENSLMSDE</sequence>
<dbReference type="Proteomes" id="UP000076532">
    <property type="component" value="Unassembled WGS sequence"/>
</dbReference>
<name>A0A166W3K0_9AGAM</name>
<protein>
    <submittedName>
        <fullName evidence="1">Uncharacterized protein</fullName>
    </submittedName>
</protein>
<dbReference type="OrthoDB" id="10566325at2759"/>
<proteinExistence type="predicted"/>
<keyword evidence="2" id="KW-1185">Reference proteome</keyword>
<accession>A0A166W3K0</accession>
<evidence type="ECO:0000313" key="2">
    <source>
        <dbReference type="Proteomes" id="UP000076532"/>
    </source>
</evidence>
<evidence type="ECO:0000313" key="1">
    <source>
        <dbReference type="EMBL" id="KZP33332.1"/>
    </source>
</evidence>
<gene>
    <name evidence="1" type="ORF">FIBSPDRAFT_882075</name>
</gene>